<organism evidence="3 4">
    <name type="scientific">Pseudomonas anguilliseptica</name>
    <dbReference type="NCBI Taxonomy" id="53406"/>
    <lineage>
        <taxon>Bacteria</taxon>
        <taxon>Pseudomonadati</taxon>
        <taxon>Pseudomonadota</taxon>
        <taxon>Gammaproteobacteria</taxon>
        <taxon>Pseudomonadales</taxon>
        <taxon>Pseudomonadaceae</taxon>
        <taxon>Pseudomonas</taxon>
    </lineage>
</organism>
<feature type="domain" description="UspA" evidence="2">
    <location>
        <begin position="204"/>
        <end position="283"/>
    </location>
</feature>
<comment type="similarity">
    <text evidence="1">Belongs to the universal stress protein A family.</text>
</comment>
<dbReference type="Gene3D" id="3.40.50.12370">
    <property type="match status" value="1"/>
</dbReference>
<dbReference type="Pfam" id="PF00582">
    <property type="entry name" value="Usp"/>
    <property type="match status" value="2"/>
</dbReference>
<gene>
    <name evidence="3" type="ORF">SAMN05421553_2577</name>
</gene>
<evidence type="ECO:0000259" key="2">
    <source>
        <dbReference type="Pfam" id="PF00582"/>
    </source>
</evidence>
<dbReference type="CDD" id="cd00293">
    <property type="entry name" value="USP-like"/>
    <property type="match status" value="2"/>
</dbReference>
<proteinExistence type="inferred from homology"/>
<dbReference type="InterPro" id="IPR006016">
    <property type="entry name" value="UspA"/>
</dbReference>
<protein>
    <submittedName>
        <fullName evidence="3">Nucleotide-binding universal stress protein, UspA family</fullName>
    </submittedName>
</protein>
<dbReference type="AlphaFoldDB" id="A0A1H5AC24"/>
<dbReference type="PANTHER" id="PTHR46268:SF6">
    <property type="entry name" value="UNIVERSAL STRESS PROTEIN UP12"/>
    <property type="match status" value="1"/>
</dbReference>
<sequence length="283" mass="30918">MTQVMACIDGSQSTRAVCDYAAWASQRLSAPLTLLHVLDEVQYPTSPDLSGNIGLGSREHLLDELAKLDQQRHKLAMEQGRLMLEAARERVQADGVDPTQLRQRHGDLVDCLHELESDIRLLVIGRQGKTSDSLSQLVGSHLENVIRTLHRPILVSCGEFKAPQSYMLAYDGSATARKSLEMIAASPLLKGLPCHLVMIGADTSDAWEQLKAAERVVQGSASAVYLAIRAGEVEPTLHAYQLEQGIDLLAMGAYGHSRIRQFLVGSTTSTLLRTSNSALLILR</sequence>
<dbReference type="STRING" id="53406.SAMN05421553_2577"/>
<dbReference type="EMBL" id="FNSC01000001">
    <property type="protein sequence ID" value="SED39324.1"/>
    <property type="molecule type" value="Genomic_DNA"/>
</dbReference>
<dbReference type="OrthoDB" id="9804721at2"/>
<evidence type="ECO:0000313" key="3">
    <source>
        <dbReference type="EMBL" id="SED39324.1"/>
    </source>
</evidence>
<dbReference type="RefSeq" id="WP_090381439.1">
    <property type="nucleotide sequence ID" value="NZ_CP156749.1"/>
</dbReference>
<evidence type="ECO:0000256" key="1">
    <source>
        <dbReference type="ARBA" id="ARBA00008791"/>
    </source>
</evidence>
<dbReference type="PRINTS" id="PR01438">
    <property type="entry name" value="UNVRSLSTRESS"/>
</dbReference>
<feature type="domain" description="UspA" evidence="2">
    <location>
        <begin position="3"/>
        <end position="155"/>
    </location>
</feature>
<dbReference type="SUPFAM" id="SSF52402">
    <property type="entry name" value="Adenine nucleotide alpha hydrolases-like"/>
    <property type="match status" value="2"/>
</dbReference>
<evidence type="ECO:0000313" key="4">
    <source>
        <dbReference type="Proteomes" id="UP000242849"/>
    </source>
</evidence>
<dbReference type="Proteomes" id="UP000242849">
    <property type="component" value="Unassembled WGS sequence"/>
</dbReference>
<dbReference type="InterPro" id="IPR006015">
    <property type="entry name" value="Universal_stress_UspA"/>
</dbReference>
<accession>A0A1H5AC24</accession>
<name>A0A1H5AC24_PSEAG</name>
<dbReference type="PANTHER" id="PTHR46268">
    <property type="entry name" value="STRESS RESPONSE PROTEIN NHAX"/>
    <property type="match status" value="1"/>
</dbReference>
<reference evidence="4" key="1">
    <citation type="submission" date="2016-10" db="EMBL/GenBank/DDBJ databases">
        <authorList>
            <person name="Varghese N."/>
            <person name="Submissions S."/>
        </authorList>
    </citation>
    <scope>NUCLEOTIDE SEQUENCE [LARGE SCALE GENOMIC DNA]</scope>
    <source>
        <strain evidence="4">DSM 12111</strain>
    </source>
</reference>
<keyword evidence="4" id="KW-1185">Reference proteome</keyword>